<protein>
    <submittedName>
        <fullName evidence="1">Serine/threonine-protein kinase M1</fullName>
        <ecNumber evidence="1">2.7.11.1</ecNumber>
    </submittedName>
</protein>
<reference evidence="1" key="1">
    <citation type="journal article" date="2022" name="bioRxiv">
        <title>Population genetic analysis of Ophidiomyces ophidiicola, the causative agent of snake fungal disease, indicates recent introductions to the USA.</title>
        <authorList>
            <person name="Ladner J.T."/>
            <person name="Palmer J.M."/>
            <person name="Ettinger C.L."/>
            <person name="Stajich J.E."/>
            <person name="Farrell T.M."/>
            <person name="Glorioso B.M."/>
            <person name="Lawson B."/>
            <person name="Price S.J."/>
            <person name="Stengle A.G."/>
            <person name="Grear D.A."/>
            <person name="Lorch J.M."/>
        </authorList>
    </citation>
    <scope>NUCLEOTIDE SEQUENCE</scope>
    <source>
        <strain evidence="1">NWHC 24266-5</strain>
    </source>
</reference>
<gene>
    <name evidence="1" type="primary">MEC1_2</name>
    <name evidence="1" type="ORF">LOY88_006293</name>
</gene>
<dbReference type="EC" id="2.7.11.1" evidence="1"/>
<evidence type="ECO:0000313" key="1">
    <source>
        <dbReference type="EMBL" id="KAI2382125.1"/>
    </source>
</evidence>
<keyword evidence="1" id="KW-0418">Kinase</keyword>
<accession>A0ACB8UNI2</accession>
<keyword evidence="1" id="KW-0808">Transferase</keyword>
<comment type="caution">
    <text evidence="1">The sequence shown here is derived from an EMBL/GenBank/DDBJ whole genome shotgun (WGS) entry which is preliminary data.</text>
</comment>
<name>A0ACB8UNI2_9EURO</name>
<sequence>MAAHNGTTLPRPERPSMNKTGEPASSLATRLTPHLTVRGNGEDTPGRETFSQLRQEILSQDGQLNLDDNISDIHTLICVVIKAGLEPLLNYRAGILSENDKIGQILDCLDIVQVALRNAPQVLYEPCDAILLSHEAIKAPIFTWIIPIHLALLCTWEERPVRDKICRVLSTIYMSQFKTRRSWSSSRSVTWFLQGCLIDLITSIEIINVKGYQNVNGSFLYFPQWSDSLASCFEALNLPRSTLARLSIGSPSSVVKACLHVLDSFAHLPSNRIFTRSPFLRESILWNFQCSERLWKAVFQWFGGAETRLEEEKTINLLTELISVFRKGFSCSQILGLGMDQRAMDVMVQSGVDMLSCSKLLQSSDLQHVLSQLMSEIMRASHSCSAADQLVTEHFTPALDELKSDAPTFRTLHQSFQYVIDRILQGQYFSPVPSSKFHRRTSSQSLLHAQDTTHIKKPEYVNCLDVESSDKERPRKRPRLSNTDDTIGTLDYSQMIITTLCNIIGILPVDGLESIEPSIVNASAGLSPSDKCNVLSHLGRLSCAWSDNLRFGQNVDISEPIYQCLVCDDNKWDTPGRICAEDSRFEYLRDTLTALLPALHASPECRILGMVAIRNMLIHDPNSKDMQLGTTPCGEFCLHSLHSSVRELRIIAGQTLVIFLKGPQDEDVRRKNFVAALEFLQLQDDNELYVQETFIMVLRNIAEISGDEEMNIVLFRLLEYIRHVNPFISGVAYTEACLPFLFSFIADILKLSKLALHLGYTPAALFRPFWRTLSVLVVKNLHNKPHMADLISDLIGMSVDSFLRLTEVHILPYLVMTRKKDVIARIARTHDKMSIFDVCSSNTNIASILSVLLTQKTSNPEVTIPSTLCDISQQFKGHDLAALIRMEPILISCELLKGLGDLTAEKESRHLQALELVASLTPRRAGLGSSSRTVDPLVAFLEEHVLGIITEFANVINDFQIRQSIVEKKRNVVAIGQMISIARGNISVALPQICACLRSALDMKDLRDHAFASWCTMMLLLDEADIEPLIDQTFAIILKNWSIFRSETRYQAMDLVERILQDHQELVTDTFLKMPSLETIPEMDRFSRRILELKKSVDIRSQLEAFSLRCQNENQVVVEQALRELVPQLRTNQEYIHRSAINEQPNQNIAGQLTRSLFDCCAKFNPSSEAIMLLAAECLGIIGCLDPSRIELTKEKKDILVLSNFERADETTDFILFFLQHIVVEAFLSASNTRSQGFLAYAMQSLLQYCNLGAVVPPRTQDFELGDVYRRWLSLPEYVRNTLTPFLSSKYTVIVGAISTSCCYPLFSSEMSHPEWLRTFVLDLLQKGNEANGKMVFSISSRIIRSQDISIAAFLLPFAVLNATISDDNEARQVADELANVLLYPLPEDNHLVQENVILCSESVFTALDYLSRWLQAKKREYTFFATGNRRYKESADKCSVQIKRVEKLLSSIPAEVISGRAVECKSYARALFHWEQYIRQQRTKPETDATQLDSLFQKLQDIYTQIDEPDGIEGISSHLHVLNIDQQVLEHRKAGRWVAAQSWYELQLNKSPEDTEVQLNLLTCLKESGQHDALLNQFGALKITEAALPKMLSFAVEASWVTSKWDRLERYLSQRSDNGAGDFTIGLGLVLTSIRSKNTNVFKAKINELRIGITKSLTSNSVSSFQASHDNSVKLHILEEVEMLASLSTISQQAQQGLRETLDRRLALLGGCISDKQYILGLRRAIMELSPSFDESDAASVWLTISKLARKANSTEQAFNAVMHAAQLKDKSATIEYARLLWKEGHHRKAIRTLEGSISANAFISFDKTPADALPSELSIGDDQHKQNMLTAQAHLLLARWMDSAGQTQSDVIIQKYRQAIKFHTRWEKAHYYLGKHYAKILDSEKVKPVGKEAQI</sequence>
<dbReference type="EMBL" id="JALBCA010000143">
    <property type="protein sequence ID" value="KAI2382125.1"/>
    <property type="molecule type" value="Genomic_DNA"/>
</dbReference>
<proteinExistence type="predicted"/>
<organism evidence="1">
    <name type="scientific">Ophidiomyces ophidiicola</name>
    <dbReference type="NCBI Taxonomy" id="1387563"/>
    <lineage>
        <taxon>Eukaryota</taxon>
        <taxon>Fungi</taxon>
        <taxon>Dikarya</taxon>
        <taxon>Ascomycota</taxon>
        <taxon>Pezizomycotina</taxon>
        <taxon>Eurotiomycetes</taxon>
        <taxon>Eurotiomycetidae</taxon>
        <taxon>Onygenales</taxon>
        <taxon>Onygenaceae</taxon>
        <taxon>Ophidiomyces</taxon>
    </lineage>
</organism>